<dbReference type="PANTHER" id="PTHR42751">
    <property type="entry name" value="SODIUM/HYDROGEN EXCHANGER FAMILY/TRKA DOMAIN PROTEIN"/>
    <property type="match status" value="1"/>
</dbReference>
<gene>
    <name evidence="9" type="ORF">A2363_03605</name>
</gene>
<feature type="transmembrane region" description="Helical" evidence="7">
    <location>
        <begin position="181"/>
        <end position="205"/>
    </location>
</feature>
<dbReference type="Pfam" id="PF00999">
    <property type="entry name" value="Na_H_Exchanger"/>
    <property type="match status" value="1"/>
</dbReference>
<name>A0A1F6BG75_9BACT</name>
<protein>
    <recommendedName>
        <fullName evidence="8">RCK N-terminal domain-containing protein</fullName>
    </recommendedName>
</protein>
<keyword evidence="3" id="KW-0813">Transport</keyword>
<feature type="transmembrane region" description="Helical" evidence="7">
    <location>
        <begin position="212"/>
        <end position="233"/>
    </location>
</feature>
<dbReference type="GO" id="GO:0015297">
    <property type="term" value="F:antiporter activity"/>
    <property type="evidence" value="ECO:0007669"/>
    <property type="project" value="InterPro"/>
</dbReference>
<keyword evidence="6 7" id="KW-0472">Membrane</keyword>
<dbReference type="InterPro" id="IPR038770">
    <property type="entry name" value="Na+/solute_symporter_sf"/>
</dbReference>
<dbReference type="PROSITE" id="PS51201">
    <property type="entry name" value="RCK_N"/>
    <property type="match status" value="1"/>
</dbReference>
<comment type="similarity">
    <text evidence="2">Belongs to the monovalent cation:proton antiporter 2 (CPA2) transporter (TC 2.A.37) family.</text>
</comment>
<feature type="transmembrane region" description="Helical" evidence="7">
    <location>
        <begin position="6"/>
        <end position="26"/>
    </location>
</feature>
<feature type="transmembrane region" description="Helical" evidence="7">
    <location>
        <begin position="332"/>
        <end position="352"/>
    </location>
</feature>
<dbReference type="Gene3D" id="3.40.50.720">
    <property type="entry name" value="NAD(P)-binding Rossmann-like Domain"/>
    <property type="match status" value="1"/>
</dbReference>
<evidence type="ECO:0000256" key="2">
    <source>
        <dbReference type="ARBA" id="ARBA00005551"/>
    </source>
</evidence>
<comment type="caution">
    <text evidence="9">The sequence shown here is derived from an EMBL/GenBank/DDBJ whole genome shotgun (WGS) entry which is preliminary data.</text>
</comment>
<evidence type="ECO:0000256" key="6">
    <source>
        <dbReference type="ARBA" id="ARBA00023136"/>
    </source>
</evidence>
<dbReference type="GO" id="GO:0006813">
    <property type="term" value="P:potassium ion transport"/>
    <property type="evidence" value="ECO:0007669"/>
    <property type="project" value="InterPro"/>
</dbReference>
<evidence type="ECO:0000313" key="9">
    <source>
        <dbReference type="EMBL" id="OGG35782.1"/>
    </source>
</evidence>
<feature type="transmembrane region" description="Helical" evidence="7">
    <location>
        <begin position="55"/>
        <end position="76"/>
    </location>
</feature>
<proteinExistence type="inferred from homology"/>
<evidence type="ECO:0000256" key="7">
    <source>
        <dbReference type="SAM" id="Phobius"/>
    </source>
</evidence>
<dbReference type="Pfam" id="PF02254">
    <property type="entry name" value="TrkA_N"/>
    <property type="match status" value="1"/>
</dbReference>
<reference evidence="9 10" key="1">
    <citation type="journal article" date="2016" name="Nat. Commun.">
        <title>Thousands of microbial genomes shed light on interconnected biogeochemical processes in an aquifer system.</title>
        <authorList>
            <person name="Anantharaman K."/>
            <person name="Brown C.T."/>
            <person name="Hug L.A."/>
            <person name="Sharon I."/>
            <person name="Castelle C.J."/>
            <person name="Probst A.J."/>
            <person name="Thomas B.C."/>
            <person name="Singh A."/>
            <person name="Wilkins M.J."/>
            <person name="Karaoz U."/>
            <person name="Brodie E.L."/>
            <person name="Williams K.H."/>
            <person name="Hubbard S.S."/>
            <person name="Banfield J.F."/>
        </authorList>
    </citation>
    <scope>NUCLEOTIDE SEQUENCE [LARGE SCALE GENOMIC DNA]</scope>
</reference>
<dbReference type="InterPro" id="IPR036291">
    <property type="entry name" value="NAD(P)-bd_dom_sf"/>
</dbReference>
<dbReference type="InterPro" id="IPR006153">
    <property type="entry name" value="Cation/H_exchanger_TM"/>
</dbReference>
<evidence type="ECO:0000259" key="8">
    <source>
        <dbReference type="PROSITE" id="PS51201"/>
    </source>
</evidence>
<dbReference type="Proteomes" id="UP000176186">
    <property type="component" value="Unassembled WGS sequence"/>
</dbReference>
<evidence type="ECO:0000256" key="1">
    <source>
        <dbReference type="ARBA" id="ARBA00004141"/>
    </source>
</evidence>
<feature type="transmembrane region" description="Helical" evidence="7">
    <location>
        <begin position="239"/>
        <end position="258"/>
    </location>
</feature>
<accession>A0A1F6BG75</accession>
<dbReference type="AlphaFoldDB" id="A0A1F6BG75"/>
<keyword evidence="4 7" id="KW-0812">Transmembrane</keyword>
<feature type="transmembrane region" description="Helical" evidence="7">
    <location>
        <begin position="33"/>
        <end position="49"/>
    </location>
</feature>
<dbReference type="Gene3D" id="1.20.1530.20">
    <property type="match status" value="1"/>
</dbReference>
<dbReference type="STRING" id="1798401.A2363_03605"/>
<evidence type="ECO:0000256" key="4">
    <source>
        <dbReference type="ARBA" id="ARBA00022692"/>
    </source>
</evidence>
<keyword evidence="5 7" id="KW-1133">Transmembrane helix</keyword>
<evidence type="ECO:0000256" key="3">
    <source>
        <dbReference type="ARBA" id="ARBA00022448"/>
    </source>
</evidence>
<dbReference type="SUPFAM" id="SSF51735">
    <property type="entry name" value="NAD(P)-binding Rossmann-fold domains"/>
    <property type="match status" value="1"/>
</dbReference>
<feature type="transmembrane region" description="Helical" evidence="7">
    <location>
        <begin position="364"/>
        <end position="382"/>
    </location>
</feature>
<evidence type="ECO:0000313" key="10">
    <source>
        <dbReference type="Proteomes" id="UP000176186"/>
    </source>
</evidence>
<feature type="transmembrane region" description="Helical" evidence="7">
    <location>
        <begin position="88"/>
        <end position="112"/>
    </location>
</feature>
<feature type="transmembrane region" description="Helical" evidence="7">
    <location>
        <begin position="278"/>
        <end position="297"/>
    </location>
</feature>
<dbReference type="GO" id="GO:0016020">
    <property type="term" value="C:membrane"/>
    <property type="evidence" value="ECO:0007669"/>
    <property type="project" value="UniProtKB-SubCell"/>
</dbReference>
<comment type="subcellular location">
    <subcellularLocation>
        <location evidence="1">Membrane</location>
        <topology evidence="1">Multi-pass membrane protein</topology>
    </subcellularLocation>
</comment>
<organism evidence="9 10">
    <name type="scientific">Candidatus Gottesmanbacteria bacterium RIFOXYB1_FULL_47_11</name>
    <dbReference type="NCBI Taxonomy" id="1798401"/>
    <lineage>
        <taxon>Bacteria</taxon>
        <taxon>Candidatus Gottesmaniibacteriota</taxon>
    </lineage>
</organism>
<dbReference type="GO" id="GO:1902600">
    <property type="term" value="P:proton transmembrane transport"/>
    <property type="evidence" value="ECO:0007669"/>
    <property type="project" value="InterPro"/>
</dbReference>
<feature type="domain" description="RCK N-terminal" evidence="8">
    <location>
        <begin position="420"/>
        <end position="536"/>
    </location>
</feature>
<evidence type="ECO:0000256" key="5">
    <source>
        <dbReference type="ARBA" id="ARBA00022989"/>
    </source>
</evidence>
<feature type="transmembrane region" description="Helical" evidence="7">
    <location>
        <begin position="149"/>
        <end position="175"/>
    </location>
</feature>
<sequence>MDTHSLSLITTLLLVFSAAILGGVAAKFLKQPMVLGYIAAGVLFGNVFPRVTDAGFLNAIAQSGVTLLLFTLGIEFSFHRMKKLFRSIGWAAGLQIVLVIFLIFLLSLTLGIGFLPSLFIALAAALSSTAVIMKILTERGEIDTGPGEAMIAWLVVQDISVIPIMIILPAVVAASAGEQSLMGTVGVIALSLLKALVVLFIVIYLGRKGIPALLSAVAGLGSREILVLTTVGLAFLCGLLTFVFGLSAALGAFIAGILISETSQNHAIFAEVRPLRDLFAVVFFVSLGMGLPASVFISAGWTLLFIAVAVIIVKFVVVSGLMRFLGYHRKTAFLVAVGLIPMSEFGFIIASQGLSLRALTAADYSLIVALTFLTILLSAPLTSRGQGLYYRLQRFLGGKWPTLFHTKSELAAFAEQLPYRDHIVLCGYGRVGKYIGRALEMAGVPFVVVDYNNATIAKLKGKGIPVVYGDPADKDVLDYAQVDLARAVIIAIPDRHTQELVIGNVQTLNRHIKIICRTHHEEDQKDLKSLGVDSVVQPEFEAAISIVERLLPSFGIPEEDVAGKISRLKIEHGAG</sequence>
<dbReference type="InterPro" id="IPR003148">
    <property type="entry name" value="RCK_N"/>
</dbReference>
<dbReference type="EMBL" id="MFKE01000005">
    <property type="protein sequence ID" value="OGG35782.1"/>
    <property type="molecule type" value="Genomic_DNA"/>
</dbReference>
<feature type="transmembrane region" description="Helical" evidence="7">
    <location>
        <begin position="118"/>
        <end position="137"/>
    </location>
</feature>
<feature type="transmembrane region" description="Helical" evidence="7">
    <location>
        <begin position="303"/>
        <end position="325"/>
    </location>
</feature>
<dbReference type="PANTHER" id="PTHR42751:SF6">
    <property type="entry name" value="CONSERVED INTEGRAL MEMBRANE TRANSPORT PROTEIN-RELATED"/>
    <property type="match status" value="1"/>
</dbReference>